<accession>A0ABR2FHA1</accession>
<keyword evidence="4" id="KW-1185">Reference proteome</keyword>
<dbReference type="Pfam" id="PF04043">
    <property type="entry name" value="PMEI"/>
    <property type="match status" value="1"/>
</dbReference>
<evidence type="ECO:0000313" key="3">
    <source>
        <dbReference type="EMBL" id="KAK8580161.1"/>
    </source>
</evidence>
<dbReference type="PANTHER" id="PTHR31890:SF9">
    <property type="entry name" value="PLANT INVERTASE_PECTIN METHYLESTERASE INHIBITOR SUPERFAMILY PROTEIN"/>
    <property type="match status" value="1"/>
</dbReference>
<dbReference type="InterPro" id="IPR006501">
    <property type="entry name" value="Pectinesterase_inhib_dom"/>
</dbReference>
<dbReference type="EMBL" id="JBBPBM010000006">
    <property type="protein sequence ID" value="KAK8580161.1"/>
    <property type="molecule type" value="Genomic_DNA"/>
</dbReference>
<dbReference type="SMART" id="SM00856">
    <property type="entry name" value="PMEI"/>
    <property type="match status" value="1"/>
</dbReference>
<organism evidence="3 4">
    <name type="scientific">Hibiscus sabdariffa</name>
    <name type="common">roselle</name>
    <dbReference type="NCBI Taxonomy" id="183260"/>
    <lineage>
        <taxon>Eukaryota</taxon>
        <taxon>Viridiplantae</taxon>
        <taxon>Streptophyta</taxon>
        <taxon>Embryophyta</taxon>
        <taxon>Tracheophyta</taxon>
        <taxon>Spermatophyta</taxon>
        <taxon>Magnoliopsida</taxon>
        <taxon>eudicotyledons</taxon>
        <taxon>Gunneridae</taxon>
        <taxon>Pentapetalae</taxon>
        <taxon>rosids</taxon>
        <taxon>malvids</taxon>
        <taxon>Malvales</taxon>
        <taxon>Malvaceae</taxon>
        <taxon>Malvoideae</taxon>
        <taxon>Hibiscus</taxon>
    </lineage>
</organism>
<dbReference type="InterPro" id="IPR035513">
    <property type="entry name" value="Invertase/methylesterase_inhib"/>
</dbReference>
<keyword evidence="1" id="KW-0732">Signal</keyword>
<dbReference type="Gene3D" id="1.20.140.40">
    <property type="entry name" value="Invertase/pectin methylesterase inhibitor family protein"/>
    <property type="match status" value="1"/>
</dbReference>
<feature type="chain" id="PRO_5046223676" description="Serine/threonine specific protein phosphatases domain-containing protein" evidence="1">
    <location>
        <begin position="31"/>
        <end position="181"/>
    </location>
</feature>
<feature type="domain" description="Serine/threonine specific protein phosphatases" evidence="2">
    <location>
        <begin position="160"/>
        <end position="165"/>
    </location>
</feature>
<dbReference type="NCBIfam" id="TIGR01614">
    <property type="entry name" value="PME_inhib"/>
    <property type="match status" value="1"/>
</dbReference>
<evidence type="ECO:0000313" key="4">
    <source>
        <dbReference type="Proteomes" id="UP001472677"/>
    </source>
</evidence>
<comment type="caution">
    <text evidence="3">The sequence shown here is derived from an EMBL/GenBank/DDBJ whole genome shotgun (WGS) entry which is preliminary data.</text>
</comment>
<reference evidence="3 4" key="1">
    <citation type="journal article" date="2024" name="G3 (Bethesda)">
        <title>Genome assembly of Hibiscus sabdariffa L. provides insights into metabolisms of medicinal natural products.</title>
        <authorList>
            <person name="Kim T."/>
        </authorList>
    </citation>
    <scope>NUCLEOTIDE SEQUENCE [LARGE SCALE GENOMIC DNA]</scope>
    <source>
        <strain evidence="3">TK-2024</strain>
        <tissue evidence="3">Old leaves</tissue>
    </source>
</reference>
<dbReference type="SUPFAM" id="SSF101148">
    <property type="entry name" value="Plant invertase/pectin methylesterase inhibitor"/>
    <property type="match status" value="1"/>
</dbReference>
<dbReference type="PROSITE" id="PS00125">
    <property type="entry name" value="SER_THR_PHOSPHATASE"/>
    <property type="match status" value="1"/>
</dbReference>
<dbReference type="PANTHER" id="PTHR31890">
    <property type="entry name" value="PLANT INVERTASE/PECTIN METHYLESTERASE INHIBITOR SUPERFAMILY PROTEIN"/>
    <property type="match status" value="1"/>
</dbReference>
<dbReference type="Proteomes" id="UP001472677">
    <property type="component" value="Unassembled WGS sequence"/>
</dbReference>
<sequence length="181" mass="19828">MSSSSQTHFLPILTILFLSLNAFSPPLVSADKKLVVKVCNDDAIEDRLECIKTLSDAKAMAAKNVNQLVGVAMKEGAAKAKKTLNFIEEMMKKPNSPAALTALKTCAKVYRYCIDEFKTVAPELAEDAMTANYDIALISPEVENCVKALHAAKLFEPELMKGNHELFYYASLGYGMTVKLS</sequence>
<feature type="signal peptide" evidence="1">
    <location>
        <begin position="1"/>
        <end position="30"/>
    </location>
</feature>
<evidence type="ECO:0000259" key="2">
    <source>
        <dbReference type="PROSITE" id="PS00125"/>
    </source>
</evidence>
<protein>
    <recommendedName>
        <fullName evidence="2">Serine/threonine specific protein phosphatases domain-containing protein</fullName>
    </recommendedName>
</protein>
<proteinExistence type="predicted"/>
<gene>
    <name evidence="3" type="ORF">V6N12_070445</name>
</gene>
<dbReference type="InterPro" id="IPR006186">
    <property type="entry name" value="Ser/Thr-sp_prot-phosphatase"/>
</dbReference>
<evidence type="ECO:0000256" key="1">
    <source>
        <dbReference type="SAM" id="SignalP"/>
    </source>
</evidence>
<name>A0ABR2FHA1_9ROSI</name>